<feature type="domain" description="K+ potassium transporter C-terminal" evidence="15">
    <location>
        <begin position="486"/>
        <end position="637"/>
    </location>
</feature>
<evidence type="ECO:0000313" key="16">
    <source>
        <dbReference type="EMBL" id="GGI33573.1"/>
    </source>
</evidence>
<comment type="catalytic activity">
    <reaction evidence="13">
        <text>K(+)(in) + H(+)(in) = K(+)(out) + H(+)(out)</text>
        <dbReference type="Rhea" id="RHEA:28490"/>
        <dbReference type="ChEBI" id="CHEBI:15378"/>
        <dbReference type="ChEBI" id="CHEBI:29103"/>
    </reaction>
</comment>
<evidence type="ECO:0000256" key="11">
    <source>
        <dbReference type="ARBA" id="ARBA00023065"/>
    </source>
</evidence>
<reference evidence="16" key="2">
    <citation type="submission" date="2022-12" db="EMBL/GenBank/DDBJ databases">
        <authorList>
            <person name="Sun Q."/>
            <person name="Zhou Y."/>
        </authorList>
    </citation>
    <scope>NUCLEOTIDE SEQUENCE</scope>
    <source>
        <strain evidence="16">CGMCC 1.15034</strain>
    </source>
</reference>
<evidence type="ECO:0000256" key="9">
    <source>
        <dbReference type="ARBA" id="ARBA00022958"/>
    </source>
</evidence>
<evidence type="ECO:0000256" key="13">
    <source>
        <dbReference type="HAMAP-Rule" id="MF_01522"/>
    </source>
</evidence>
<dbReference type="PANTHER" id="PTHR30540:SF79">
    <property type="entry name" value="LOW AFFINITY POTASSIUM TRANSPORT SYSTEM PROTEIN KUP"/>
    <property type="match status" value="1"/>
</dbReference>
<dbReference type="InterPro" id="IPR023051">
    <property type="entry name" value="Kup"/>
</dbReference>
<feature type="domain" description="K+ potassium transporter integral membrane" evidence="14">
    <location>
        <begin position="22"/>
        <end position="475"/>
    </location>
</feature>
<feature type="transmembrane region" description="Helical" evidence="13">
    <location>
        <begin position="407"/>
        <end position="429"/>
    </location>
</feature>
<keyword evidence="3 13" id="KW-0813">Transport</keyword>
<keyword evidence="4 13" id="KW-1003">Cell membrane</keyword>
<feature type="transmembrane region" description="Helical" evidence="13">
    <location>
        <begin position="435"/>
        <end position="456"/>
    </location>
</feature>
<feature type="transmembrane region" description="Helical" evidence="13">
    <location>
        <begin position="180"/>
        <end position="201"/>
    </location>
</feature>
<dbReference type="HAMAP" id="MF_01522">
    <property type="entry name" value="Kup"/>
    <property type="match status" value="1"/>
</dbReference>
<evidence type="ECO:0000256" key="6">
    <source>
        <dbReference type="ARBA" id="ARBA00022538"/>
    </source>
</evidence>
<accession>A0AA87WGE1</accession>
<evidence type="ECO:0000256" key="8">
    <source>
        <dbReference type="ARBA" id="ARBA00022847"/>
    </source>
</evidence>
<keyword evidence="9 13" id="KW-0630">Potassium</keyword>
<organism evidence="16 17">
    <name type="scientific">Bradyrhizobium guangdongense</name>
    <dbReference type="NCBI Taxonomy" id="1325090"/>
    <lineage>
        <taxon>Bacteria</taxon>
        <taxon>Pseudomonadati</taxon>
        <taxon>Pseudomonadota</taxon>
        <taxon>Alphaproteobacteria</taxon>
        <taxon>Hyphomicrobiales</taxon>
        <taxon>Nitrobacteraceae</taxon>
        <taxon>Bradyrhizobium</taxon>
    </lineage>
</organism>
<keyword evidence="7 13" id="KW-0812">Transmembrane</keyword>
<feature type="transmembrane region" description="Helical" evidence="13">
    <location>
        <begin position="112"/>
        <end position="138"/>
    </location>
</feature>
<keyword evidence="6 13" id="KW-0633">Potassium transport</keyword>
<feature type="transmembrane region" description="Helical" evidence="13">
    <location>
        <begin position="258"/>
        <end position="280"/>
    </location>
</feature>
<dbReference type="Proteomes" id="UP000625079">
    <property type="component" value="Unassembled WGS sequence"/>
</dbReference>
<reference evidence="16" key="1">
    <citation type="journal article" date="2014" name="Int. J. Syst. Evol. Microbiol.">
        <title>Complete genome sequence of Corynebacterium casei LMG S-19264T (=DSM 44701T), isolated from a smear-ripened cheese.</title>
        <authorList>
            <consortium name="US DOE Joint Genome Institute (JGI-PGF)"/>
            <person name="Walter F."/>
            <person name="Albersmeier A."/>
            <person name="Kalinowski J."/>
            <person name="Ruckert C."/>
        </authorList>
    </citation>
    <scope>NUCLEOTIDE SEQUENCE</scope>
    <source>
        <strain evidence="16">CGMCC 1.15034</strain>
    </source>
</reference>
<evidence type="ECO:0000256" key="2">
    <source>
        <dbReference type="ARBA" id="ARBA00007019"/>
    </source>
</evidence>
<feature type="transmembrane region" description="Helical" evidence="13">
    <location>
        <begin position="224"/>
        <end position="246"/>
    </location>
</feature>
<evidence type="ECO:0000259" key="14">
    <source>
        <dbReference type="Pfam" id="PF02705"/>
    </source>
</evidence>
<keyword evidence="11 13" id="KW-0406">Ion transport</keyword>
<keyword evidence="12 13" id="KW-0472">Membrane</keyword>
<evidence type="ECO:0000313" key="17">
    <source>
        <dbReference type="Proteomes" id="UP000625079"/>
    </source>
</evidence>
<dbReference type="InterPro" id="IPR053952">
    <property type="entry name" value="K_trans_C"/>
</dbReference>
<evidence type="ECO:0000256" key="10">
    <source>
        <dbReference type="ARBA" id="ARBA00022989"/>
    </source>
</evidence>
<keyword evidence="5" id="KW-0997">Cell inner membrane</keyword>
<evidence type="ECO:0000256" key="12">
    <source>
        <dbReference type="ARBA" id="ARBA00023136"/>
    </source>
</evidence>
<feature type="transmembrane region" description="Helical" evidence="13">
    <location>
        <begin position="300"/>
        <end position="325"/>
    </location>
</feature>
<evidence type="ECO:0000259" key="15">
    <source>
        <dbReference type="Pfam" id="PF22776"/>
    </source>
</evidence>
<comment type="subcellular location">
    <subcellularLocation>
        <location evidence="13">Cell membrane</location>
        <topology evidence="13">Multi-pass membrane protein</topology>
    </subcellularLocation>
    <subcellularLocation>
        <location evidence="1">Membrane</location>
        <topology evidence="1">Multi-pass membrane protein</topology>
    </subcellularLocation>
</comment>
<proteinExistence type="inferred from homology"/>
<comment type="caution">
    <text evidence="16">The sequence shown here is derived from an EMBL/GenBank/DDBJ whole genome shotgun (WGS) entry which is preliminary data.</text>
</comment>
<keyword evidence="10 13" id="KW-1133">Transmembrane helix</keyword>
<feature type="transmembrane region" description="Helical" evidence="13">
    <location>
        <begin position="150"/>
        <end position="168"/>
    </location>
</feature>
<dbReference type="AlphaFoldDB" id="A0AA87WGE1"/>
<comment type="similarity">
    <text evidence="2 13">Belongs to the HAK/KUP transporter (TC 2.A.72) family.</text>
</comment>
<dbReference type="GO" id="GO:0005886">
    <property type="term" value="C:plasma membrane"/>
    <property type="evidence" value="ECO:0007669"/>
    <property type="project" value="UniProtKB-SubCell"/>
</dbReference>
<comment type="function">
    <text evidence="13">Transport of potassium into the cell. Likely operates as a K(+):H(+) symporter.</text>
</comment>
<feature type="transmembrane region" description="Helical" evidence="13">
    <location>
        <begin position="346"/>
        <end position="371"/>
    </location>
</feature>
<dbReference type="PANTHER" id="PTHR30540">
    <property type="entry name" value="OSMOTIC STRESS POTASSIUM TRANSPORTER"/>
    <property type="match status" value="1"/>
</dbReference>
<dbReference type="GO" id="GO:0015293">
    <property type="term" value="F:symporter activity"/>
    <property type="evidence" value="ECO:0007669"/>
    <property type="project" value="UniProtKB-UniRule"/>
</dbReference>
<dbReference type="InterPro" id="IPR003855">
    <property type="entry name" value="K+_transporter"/>
</dbReference>
<dbReference type="EMBL" id="BMHC01000031">
    <property type="protein sequence ID" value="GGI33573.1"/>
    <property type="molecule type" value="Genomic_DNA"/>
</dbReference>
<name>A0AA87WGE1_9BRAD</name>
<dbReference type="InterPro" id="IPR053951">
    <property type="entry name" value="K_trans_N"/>
</dbReference>
<feature type="transmembrane region" description="Helical" evidence="13">
    <location>
        <begin position="377"/>
        <end position="400"/>
    </location>
</feature>
<protein>
    <recommendedName>
        <fullName evidence="13">Probable potassium transport system protein Kup</fullName>
    </recommendedName>
</protein>
<dbReference type="GO" id="GO:0015079">
    <property type="term" value="F:potassium ion transmembrane transporter activity"/>
    <property type="evidence" value="ECO:0007669"/>
    <property type="project" value="UniProtKB-UniRule"/>
</dbReference>
<evidence type="ECO:0000256" key="1">
    <source>
        <dbReference type="ARBA" id="ARBA00004141"/>
    </source>
</evidence>
<evidence type="ECO:0000256" key="5">
    <source>
        <dbReference type="ARBA" id="ARBA00022519"/>
    </source>
</evidence>
<feature type="transmembrane region" description="Helical" evidence="13">
    <location>
        <begin position="58"/>
        <end position="80"/>
    </location>
</feature>
<gene>
    <name evidence="16" type="primary">kup3</name>
    <name evidence="13" type="synonym">kup</name>
    <name evidence="16" type="ORF">GCM10010987_75060</name>
</gene>
<evidence type="ECO:0000256" key="3">
    <source>
        <dbReference type="ARBA" id="ARBA00022448"/>
    </source>
</evidence>
<evidence type="ECO:0000256" key="4">
    <source>
        <dbReference type="ARBA" id="ARBA00022475"/>
    </source>
</evidence>
<keyword evidence="8 13" id="KW-0769">Symport</keyword>
<dbReference type="Pfam" id="PF22776">
    <property type="entry name" value="K_trans_C"/>
    <property type="match status" value="1"/>
</dbReference>
<dbReference type="Pfam" id="PF02705">
    <property type="entry name" value="K_trans"/>
    <property type="match status" value="1"/>
</dbReference>
<evidence type="ECO:0000256" key="7">
    <source>
        <dbReference type="ARBA" id="ARBA00022692"/>
    </source>
</evidence>
<sequence length="637" mass="68211">MSSTPAVASGHHHPDPLPLAMTMGALGVVYGDIGTSPLYALKEAAKAAAHGGTVTPEAVLGVASLILWALLLIISLKYALLILRADNRGEGGIVALLALLHARHAQPGTWRAHLLVVGLIGAALLYGDGAITPAISVLSAIEGLKVDAPSLSPVVVPITIAILVGLFMMQKQGTGFIGRIFGPVMLAWFVVLAALGIHGIIKAPAVLAALSPLYAFDFLIHQDFHVSFAILGAAFLAVTGGEAMYADMGHFGRLPIRLAWFAICLPALVLNYFGQAALLITDPTMIENPFFQLCPDALHYLLVAFSAVATVIASQAIISGVFSLTQQSIQLGFLPRMQIRHTTSDAIGQIYVPLVNWLLAAATLGAVLSFGSSDALAGAYGIAVSLLMAITTLLAALVAIQWGFSPWLVVAVNGFFFVIDLIFFAANSIKLFEGGWFPLLLAGLVAFLMLTWRAGVKLVEAARAKLRQPEEDLIETAVNKCRARLPGTAAFLASAPRGVPLALTQFVKHNHVLHERVLLVTVLIEEAPHIADEERAEVIEIIPGITRIILHYGFMQNPTIYEGLGLVCRQGKLPGVELSDVTYYVGRETIIPREDIPGMWVWREGLFAFLQRNAERSAAFFGVPTKQVVEFGTELEI</sequence>